<dbReference type="HOGENOM" id="CLU_319788_0_0_10"/>
<keyword evidence="1" id="KW-0732">Signal</keyword>
<feature type="signal peptide" evidence="1">
    <location>
        <begin position="1"/>
        <end position="43"/>
    </location>
</feature>
<sequence length="908" mass="97595">MVTLSSLIAKCINSIYNSKKRKRIIMKRNLLLSTLLLASASMAAQGFDGSFNEPWETCYPDGVNAVGLQPKGWMASSVCKNFFITITEELVAPDTDRREEVNGHSVKMWNNYVGMFGIGATAPGYITLGTSWAYGDVTNVGKPEDTSDGGSYGGIEFTSRPDSLVFYAKRTHAQEAPANGSFNSKEKAMAIFYSWTGTTSSKVITGMSNAPVEIDMIDREKDILGMPTGSEVTGDAKLVASVEYPIEGDIENWTRQSVAIDYKSDGNPEKMNIIFSASDYFNRSELGTGNALYVDDVQLVYNSRLKSLVVDGKEVNGFSDGVFDYQLPADLQGKDIMATAFGKDATVETVTEGNVTTITVKDETAMGEKVNTYTLTFKGVSAEIQLPAEIPALTYGDEVDGLGFISNNTKDALAYSFSKEGVLEVGEDGKLRAVGAGEVVVTASQPGSDDFTPAESEPMTLTVAKAPLNVSLADDAWTWRGIAVSTSNMDKGKCHYTFVYDGWKWNDAEKDASEVLSKLPTVSASAPKDAEAVGSERAAKLSGGAAENYDLKFAEDAKFKVVKNKVGVYVKYGSNTLSTAYDDEKYRTVNAAVGQEEYIFTTGYSDVVYDDEDVLAALATQPEVVCNVNKDAVVGDEFPVSVKLPEKVSFDNFELVSIVPDVAKLVMAESPGITVTVPETVTYGDEFTLVTNEHGITYNSTVLTSGVVSMTTKGVVTAKKAGKAELVVTTTAKTIDGVDYGATTTKVAFDIQKAALTIKANDVEVNLDGDLSETYELVYEGFVNKDKAETVFTDMPVATVNLPEPLTAGTYPIKVSVSEEPENYVVTTVDGTLTVKDGSSVAGVSSKNDKVAYANGNLYVPCGGRVEIYALTGALVGRYEGAVIPVALRTNTLYIVKTQKGAFRLWVK</sequence>
<dbReference type="PATRIC" id="fig|762968.3.peg.2972"/>
<dbReference type="AlphaFoldDB" id="G5SV46"/>
<dbReference type="EMBL" id="AFFY01000054">
    <property type="protein sequence ID" value="EHG98846.1"/>
    <property type="molecule type" value="Genomic_DNA"/>
</dbReference>
<dbReference type="eggNOG" id="ENOG50335NM">
    <property type="taxonomic scope" value="Bacteria"/>
</dbReference>
<keyword evidence="3" id="KW-1185">Reference proteome</keyword>
<accession>G5SV46</accession>
<reference evidence="2 3" key="1">
    <citation type="submission" date="2011-03" db="EMBL/GenBank/DDBJ databases">
        <authorList>
            <person name="Weinstock G."/>
            <person name="Sodergren E."/>
            <person name="Clifton S."/>
            <person name="Fulton L."/>
            <person name="Fulton B."/>
            <person name="Courtney L."/>
            <person name="Fronick C."/>
            <person name="Harrison M."/>
            <person name="Strong C."/>
            <person name="Farmer C."/>
            <person name="Delahaunty K."/>
            <person name="Markovic C."/>
            <person name="Hall O."/>
            <person name="Minx P."/>
            <person name="Tomlinson C."/>
            <person name="Mitreva M."/>
            <person name="Hou S."/>
            <person name="Chen J."/>
            <person name="Wollam A."/>
            <person name="Pepin K.H."/>
            <person name="Johnson M."/>
            <person name="Bhonagiri V."/>
            <person name="Zhang X."/>
            <person name="Suruliraj S."/>
            <person name="Warren W."/>
            <person name="Chinwalla A."/>
            <person name="Mardis E.R."/>
            <person name="Wilson R.K."/>
        </authorList>
    </citation>
    <scope>NUCLEOTIDE SEQUENCE [LARGE SCALE GENOMIC DNA]</scope>
    <source>
        <strain evidence="2 3">YIT 11840</strain>
    </source>
</reference>
<protein>
    <submittedName>
        <fullName evidence="2">Uncharacterized protein</fullName>
    </submittedName>
</protein>
<dbReference type="OrthoDB" id="1082976at2"/>
<gene>
    <name evidence="2" type="ORF">HMPREF9441_03365</name>
</gene>
<dbReference type="STRING" id="762968.HMPREF9441_03365"/>
<name>G5SV46_9BACT</name>
<evidence type="ECO:0000256" key="1">
    <source>
        <dbReference type="SAM" id="SignalP"/>
    </source>
</evidence>
<proteinExistence type="predicted"/>
<dbReference type="Gene3D" id="2.60.120.890">
    <property type="entry name" value="BT2081, beta-jelly-roll domain"/>
    <property type="match status" value="1"/>
</dbReference>
<dbReference type="Proteomes" id="UP000003598">
    <property type="component" value="Unassembled WGS sequence"/>
</dbReference>
<feature type="chain" id="PRO_5003484675" evidence="1">
    <location>
        <begin position="44"/>
        <end position="908"/>
    </location>
</feature>
<dbReference type="InterPro" id="IPR038653">
    <property type="entry name" value="Put_CMD_sf"/>
</dbReference>
<comment type="caution">
    <text evidence="2">The sequence shown here is derived from an EMBL/GenBank/DDBJ whole genome shotgun (WGS) entry which is preliminary data.</text>
</comment>
<organism evidence="2 3">
    <name type="scientific">Paraprevotella clara YIT 11840</name>
    <dbReference type="NCBI Taxonomy" id="762968"/>
    <lineage>
        <taxon>Bacteria</taxon>
        <taxon>Pseudomonadati</taxon>
        <taxon>Bacteroidota</taxon>
        <taxon>Bacteroidia</taxon>
        <taxon>Bacteroidales</taxon>
        <taxon>Prevotellaceae</taxon>
        <taxon>Paraprevotella</taxon>
    </lineage>
</organism>
<evidence type="ECO:0000313" key="2">
    <source>
        <dbReference type="EMBL" id="EHG98846.1"/>
    </source>
</evidence>
<evidence type="ECO:0000313" key="3">
    <source>
        <dbReference type="Proteomes" id="UP000003598"/>
    </source>
</evidence>